<keyword evidence="3" id="KW-1185">Reference proteome</keyword>
<dbReference type="AlphaFoldDB" id="U6GLX0"/>
<feature type="compositionally biased region" description="Low complexity" evidence="1">
    <location>
        <begin position="263"/>
        <end position="275"/>
    </location>
</feature>
<dbReference type="SUPFAM" id="SSF51905">
    <property type="entry name" value="FAD/NAD(P)-binding domain"/>
    <property type="match status" value="1"/>
</dbReference>
<organism evidence="2 3">
    <name type="scientific">Eimeria acervulina</name>
    <name type="common">Coccidian parasite</name>
    <dbReference type="NCBI Taxonomy" id="5801"/>
    <lineage>
        <taxon>Eukaryota</taxon>
        <taxon>Sar</taxon>
        <taxon>Alveolata</taxon>
        <taxon>Apicomplexa</taxon>
        <taxon>Conoidasida</taxon>
        <taxon>Coccidia</taxon>
        <taxon>Eucoccidiorida</taxon>
        <taxon>Eimeriorina</taxon>
        <taxon>Eimeriidae</taxon>
        <taxon>Eimeria</taxon>
    </lineage>
</organism>
<feature type="region of interest" description="Disordered" evidence="1">
    <location>
        <begin position="70"/>
        <end position="91"/>
    </location>
</feature>
<dbReference type="EMBL" id="HG671175">
    <property type="protein sequence ID" value="CDI80293.1"/>
    <property type="molecule type" value="Genomic_DNA"/>
</dbReference>
<dbReference type="OMA" id="VFSECEM"/>
<dbReference type="OrthoDB" id="346011at2759"/>
<evidence type="ECO:0000256" key="1">
    <source>
        <dbReference type="SAM" id="MobiDB-lite"/>
    </source>
</evidence>
<feature type="compositionally biased region" description="Low complexity" evidence="1">
    <location>
        <begin position="75"/>
        <end position="87"/>
    </location>
</feature>
<gene>
    <name evidence="2" type="ORF">EAH_00050370</name>
</gene>
<name>U6GLX0_EIMAC</name>
<evidence type="ECO:0000313" key="3">
    <source>
        <dbReference type="Proteomes" id="UP000018050"/>
    </source>
</evidence>
<proteinExistence type="predicted"/>
<protein>
    <submittedName>
        <fullName evidence="2">Uncharacterized protein</fullName>
    </submittedName>
</protein>
<sequence>MKKGSGSSLIAGDASEVFSECEMLQQAQPATVPVVVLGGSLGGLAAAVAIRTRTGRAVCVLDIQQQHEQQHDQHQQQQQQQHDQQQQQKREEEPCLLTARCMDALRAINSELYRAVIAATRANESSILSPFSPCSLTGESPMRLPAAALKQLLLEHLTRASGGGISYLWGCRQLQQIWGEEQQQPNANNEEQKLFLGFEGGVVIQTNLLVVASNDFGVTHLLGVQEGSELQKSSELNFSLGCRQQSNAEGSLLGEAEQRFASSLGSTTTSTVTGSDSPATDTSSIMEGKGEGACEDSLTTRSTTSLSAFLDGIRKRGIEMRGAEASWAHPWASALSDGLELDMEDAAQLGCSLYDWRFKVLNAASRYEAVRQRRLAALIKSPRMSRSWVSGEEICDTSTAASPSPFSAAEEVFLPARDAYAELLPAQALAFDLQEIALQTPTLR</sequence>
<evidence type="ECO:0000313" key="2">
    <source>
        <dbReference type="EMBL" id="CDI80293.1"/>
    </source>
</evidence>
<feature type="region of interest" description="Disordered" evidence="1">
    <location>
        <begin position="263"/>
        <end position="298"/>
    </location>
</feature>
<dbReference type="RefSeq" id="XP_013249729.1">
    <property type="nucleotide sequence ID" value="XM_013394275.1"/>
</dbReference>
<dbReference type="InterPro" id="IPR036188">
    <property type="entry name" value="FAD/NAD-bd_sf"/>
</dbReference>
<feature type="compositionally biased region" description="Polar residues" evidence="1">
    <location>
        <begin position="276"/>
        <end position="285"/>
    </location>
</feature>
<reference evidence="2" key="2">
    <citation type="submission" date="2013-10" db="EMBL/GenBank/DDBJ databases">
        <authorList>
            <person name="Aslett M."/>
        </authorList>
    </citation>
    <scope>NUCLEOTIDE SEQUENCE</scope>
    <source>
        <strain evidence="2">Houghton</strain>
    </source>
</reference>
<dbReference type="VEuPathDB" id="ToxoDB:EAH_00050370"/>
<dbReference type="GeneID" id="25273107"/>
<dbReference type="Proteomes" id="UP000018050">
    <property type="component" value="Unassembled WGS sequence"/>
</dbReference>
<reference evidence="2" key="1">
    <citation type="submission" date="2013-10" db="EMBL/GenBank/DDBJ databases">
        <title>Genomic analysis of the causative agents of coccidiosis in chickens.</title>
        <authorList>
            <person name="Reid A.J."/>
            <person name="Blake D."/>
            <person name="Billington K."/>
            <person name="Browne H."/>
            <person name="Dunn M."/>
            <person name="Hung S."/>
            <person name="Kawahara F."/>
            <person name="Miranda-Saavedra D."/>
            <person name="Mourier T."/>
            <person name="Nagra H."/>
            <person name="Otto T.D."/>
            <person name="Rawlings N."/>
            <person name="Sanchez A."/>
            <person name="Sanders M."/>
            <person name="Subramaniam C."/>
            <person name="Tay Y."/>
            <person name="Dear P."/>
            <person name="Doerig C."/>
            <person name="Gruber A."/>
            <person name="Parkinson J."/>
            <person name="Shirley M."/>
            <person name="Wan K.L."/>
            <person name="Berriman M."/>
            <person name="Tomley F."/>
            <person name="Pain A."/>
        </authorList>
    </citation>
    <scope>NUCLEOTIDE SEQUENCE</scope>
    <source>
        <strain evidence="2">Houghton</strain>
    </source>
</reference>
<accession>U6GLX0</accession>